<reference evidence="1 2" key="1">
    <citation type="submission" date="2020-03" db="EMBL/GenBank/DDBJ databases">
        <title>Whole genome shotgun sequence of Phytohabitans flavus NBRC 107702.</title>
        <authorList>
            <person name="Komaki H."/>
            <person name="Tamura T."/>
        </authorList>
    </citation>
    <scope>NUCLEOTIDE SEQUENCE [LARGE SCALE GENOMIC DNA]</scope>
    <source>
        <strain evidence="1 2">NBRC 107702</strain>
    </source>
</reference>
<gene>
    <name evidence="1" type="ORF">Pflav_012680</name>
</gene>
<dbReference type="KEGG" id="pfla:Pflav_012680"/>
<protein>
    <submittedName>
        <fullName evidence="1">Uncharacterized protein</fullName>
    </submittedName>
</protein>
<dbReference type="EMBL" id="AP022870">
    <property type="protein sequence ID" value="BCB74858.1"/>
    <property type="molecule type" value="Genomic_DNA"/>
</dbReference>
<reference evidence="1 2" key="2">
    <citation type="submission" date="2020-03" db="EMBL/GenBank/DDBJ databases">
        <authorList>
            <person name="Ichikawa N."/>
            <person name="Kimura A."/>
            <person name="Kitahashi Y."/>
            <person name="Uohara A."/>
        </authorList>
    </citation>
    <scope>NUCLEOTIDE SEQUENCE [LARGE SCALE GENOMIC DNA]</scope>
    <source>
        <strain evidence="1 2">NBRC 107702</strain>
    </source>
</reference>
<evidence type="ECO:0000313" key="2">
    <source>
        <dbReference type="Proteomes" id="UP000502508"/>
    </source>
</evidence>
<name>A0A6F8XM34_9ACTN</name>
<accession>A0A6F8XM34</accession>
<proteinExistence type="predicted"/>
<sequence>MITKSFQRYAAVPSAVLSDGALLTVPLWAVTAMTVGAAYHLPPIGSSGARASVASHDDTITLAGVLVGVERYAWKFALERLAEASRRGSALAAYTKGAAAGLILVTSMTIRTDMYVQSLTFNVTAGKRDAIDVSMTLIHAPLPSALGVLLDAVSVGVGALADWGGN</sequence>
<dbReference type="Proteomes" id="UP000502508">
    <property type="component" value="Chromosome"/>
</dbReference>
<keyword evidence="2" id="KW-1185">Reference proteome</keyword>
<organism evidence="1 2">
    <name type="scientific">Phytohabitans flavus</name>
    <dbReference type="NCBI Taxonomy" id="1076124"/>
    <lineage>
        <taxon>Bacteria</taxon>
        <taxon>Bacillati</taxon>
        <taxon>Actinomycetota</taxon>
        <taxon>Actinomycetes</taxon>
        <taxon>Micromonosporales</taxon>
        <taxon>Micromonosporaceae</taxon>
    </lineage>
</organism>
<dbReference type="AlphaFoldDB" id="A0A6F8XM34"/>
<dbReference type="RefSeq" id="WP_173034374.1">
    <property type="nucleotide sequence ID" value="NZ_AP022870.1"/>
</dbReference>
<evidence type="ECO:0000313" key="1">
    <source>
        <dbReference type="EMBL" id="BCB74858.1"/>
    </source>
</evidence>